<name>A0ABY2J4D7_9MICO</name>
<evidence type="ECO:0000256" key="1">
    <source>
        <dbReference type="SAM" id="MobiDB-lite"/>
    </source>
</evidence>
<protein>
    <submittedName>
        <fullName evidence="2">Uncharacterized protein</fullName>
    </submittedName>
</protein>
<reference evidence="2 3" key="1">
    <citation type="submission" date="2019-03" db="EMBL/GenBank/DDBJ databases">
        <title>Genomics of glacier-inhabiting Cryobacterium strains.</title>
        <authorList>
            <person name="Liu Q."/>
            <person name="Xin Y.-H."/>
        </authorList>
    </citation>
    <scope>NUCLEOTIDE SEQUENCE [LARGE SCALE GENOMIC DNA]</scope>
    <source>
        <strain evidence="2 3">TMT4-23</strain>
    </source>
</reference>
<accession>A0ABY2J4D7</accession>
<keyword evidence="3" id="KW-1185">Reference proteome</keyword>
<evidence type="ECO:0000313" key="2">
    <source>
        <dbReference type="EMBL" id="TFC99804.1"/>
    </source>
</evidence>
<feature type="compositionally biased region" description="Basic and acidic residues" evidence="1">
    <location>
        <begin position="127"/>
        <end position="136"/>
    </location>
</feature>
<dbReference type="EMBL" id="SOGJ01000012">
    <property type="protein sequence ID" value="TFC99804.1"/>
    <property type="molecule type" value="Genomic_DNA"/>
</dbReference>
<feature type="region of interest" description="Disordered" evidence="1">
    <location>
        <begin position="127"/>
        <end position="151"/>
    </location>
</feature>
<dbReference type="RefSeq" id="WP_134362709.1">
    <property type="nucleotide sequence ID" value="NZ_SOGJ01000012.1"/>
</dbReference>
<organism evidence="2 3">
    <name type="scientific">Cryobacterium breve</name>
    <dbReference type="NCBI Taxonomy" id="1259258"/>
    <lineage>
        <taxon>Bacteria</taxon>
        <taxon>Bacillati</taxon>
        <taxon>Actinomycetota</taxon>
        <taxon>Actinomycetes</taxon>
        <taxon>Micrococcales</taxon>
        <taxon>Microbacteriaceae</taxon>
        <taxon>Cryobacterium</taxon>
    </lineage>
</organism>
<dbReference type="Proteomes" id="UP000298355">
    <property type="component" value="Unassembled WGS sequence"/>
</dbReference>
<gene>
    <name evidence="2" type="ORF">E3O65_05365</name>
</gene>
<evidence type="ECO:0000313" key="3">
    <source>
        <dbReference type="Proteomes" id="UP000298355"/>
    </source>
</evidence>
<sequence length="151" mass="16216">MTITREAAIAARIEDWSGLLTPVQMAMAATSFGAGWDARPGIVDDHEVCTTDLARAIAERDASRAVNADLLAAQHRLTADLGAALAVIKTVADSAREGLDDCDDDCDMSAFWVLETLMPPPDLAAEHRADLARQSEHYTAQPMYSDDGSNQ</sequence>
<comment type="caution">
    <text evidence="2">The sequence shown here is derived from an EMBL/GenBank/DDBJ whole genome shotgun (WGS) entry which is preliminary data.</text>
</comment>
<proteinExistence type="predicted"/>